<dbReference type="PIR" id="A71868">
    <property type="entry name" value="A71868"/>
</dbReference>
<accession>Q9ZKJ2</accession>
<proteinExistence type="predicted"/>
<dbReference type="IntAct" id="Q9ZKJ2">
    <property type="interactions" value="2"/>
</dbReference>
<dbReference type="KEGG" id="hpj:jhp_0943"/>
<name>Q9ZKJ2_HELPJ</name>
<dbReference type="EMBL" id="AE001439">
    <property type="protein sequence ID" value="AAD06521.1"/>
    <property type="molecule type" value="Genomic_DNA"/>
</dbReference>
<gene>
    <name evidence="1" type="ordered locus">jhp_0943</name>
</gene>
<dbReference type="AlphaFoldDB" id="Q9ZKJ2"/>
<evidence type="ECO:0000313" key="2">
    <source>
        <dbReference type="Proteomes" id="UP000000804"/>
    </source>
</evidence>
<dbReference type="Proteomes" id="UP000000804">
    <property type="component" value="Chromosome"/>
</dbReference>
<sequence length="61" mass="7565">MTWAFFFFLKISLNHVDRNLQKKEKVKKRKNSIIKRDKLTERAIRLVVARFSLRKVFNFFY</sequence>
<organism evidence="1 2">
    <name type="scientific">Helicobacter pylori (strain J99 / ATCC 700824)</name>
    <name type="common">Campylobacter pylori J99</name>
    <dbReference type="NCBI Taxonomy" id="85963"/>
    <lineage>
        <taxon>Bacteria</taxon>
        <taxon>Pseudomonadati</taxon>
        <taxon>Campylobacterota</taxon>
        <taxon>Epsilonproteobacteria</taxon>
        <taxon>Campylobacterales</taxon>
        <taxon>Helicobacteraceae</taxon>
        <taxon>Helicobacter</taxon>
    </lineage>
</organism>
<protein>
    <submittedName>
        <fullName evidence="1">Putative</fullName>
    </submittedName>
</protein>
<evidence type="ECO:0000313" key="1">
    <source>
        <dbReference type="EMBL" id="AAD06521.1"/>
    </source>
</evidence>
<reference evidence="1 2" key="1">
    <citation type="journal article" date="1999" name="Nature">
        <title>Genomic sequence comparison of two unrelated isolates of the human gastric pathogen Helicobacter pylori.</title>
        <authorList>
            <person name="Alm R.A."/>
            <person name="Ling L.-S.L."/>
            <person name="Moir D.T."/>
            <person name="King B.L."/>
            <person name="Brown E.D."/>
            <person name="Doig P.C."/>
            <person name="Smith D.R."/>
            <person name="Noonan B."/>
            <person name="Guild B.C."/>
            <person name="deJonge B.L."/>
            <person name="Carmel G."/>
            <person name="Tummino P.J."/>
            <person name="Caruso A."/>
            <person name="Uria-Nickelsen M."/>
            <person name="Mills D.M."/>
            <person name="Ives C."/>
            <person name="Gibson R."/>
            <person name="Merberg D."/>
            <person name="Mills S.D."/>
            <person name="Jiang Q."/>
            <person name="Taylor D.E."/>
            <person name="Vovis G.F."/>
            <person name="Trust T.J."/>
        </authorList>
    </citation>
    <scope>NUCLEOTIDE SEQUENCE [LARGE SCALE GENOMIC DNA]</scope>
    <source>
        <strain evidence="2">J99 / ATCC 700824</strain>
    </source>
</reference>